<dbReference type="InterPro" id="IPR008995">
    <property type="entry name" value="Mo/tungstate-bd_C_term_dom"/>
</dbReference>
<dbReference type="InterPro" id="IPR017871">
    <property type="entry name" value="ABC_transporter-like_CS"/>
</dbReference>
<dbReference type="AlphaFoldDB" id="A0A1H9VN07"/>
<dbReference type="InterPro" id="IPR027417">
    <property type="entry name" value="P-loop_NTPase"/>
</dbReference>
<keyword evidence="1" id="KW-0813">Transport</keyword>
<dbReference type="PANTHER" id="PTHR42781">
    <property type="entry name" value="SPERMIDINE/PUTRESCINE IMPORT ATP-BINDING PROTEIN POTA"/>
    <property type="match status" value="1"/>
</dbReference>
<dbReference type="SUPFAM" id="SSF52540">
    <property type="entry name" value="P-loop containing nucleoside triphosphate hydrolases"/>
    <property type="match status" value="1"/>
</dbReference>
<feature type="domain" description="ABC transporter" evidence="12">
    <location>
        <begin position="4"/>
        <end position="236"/>
    </location>
</feature>
<keyword evidence="3" id="KW-0410">Iron transport</keyword>
<dbReference type="RefSeq" id="WP_091758524.1">
    <property type="nucleotide sequence ID" value="NZ_FOHB01000004.1"/>
</dbReference>
<keyword evidence="2" id="KW-1003">Cell membrane</keyword>
<dbReference type="Pfam" id="PF00005">
    <property type="entry name" value="ABC_tran"/>
    <property type="match status" value="1"/>
</dbReference>
<dbReference type="GO" id="GO:0015408">
    <property type="term" value="F:ABC-type ferric iron transporter activity"/>
    <property type="evidence" value="ECO:0007669"/>
    <property type="project" value="InterPro"/>
</dbReference>
<dbReference type="CDD" id="cd03259">
    <property type="entry name" value="ABC_Carb_Solutes_like"/>
    <property type="match status" value="1"/>
</dbReference>
<dbReference type="GO" id="GO:0015418">
    <property type="term" value="F:ABC-type quaternary ammonium compound transporting activity"/>
    <property type="evidence" value="ECO:0007669"/>
    <property type="project" value="UniProtKB-EC"/>
</dbReference>
<evidence type="ECO:0000256" key="9">
    <source>
        <dbReference type="ARBA" id="ARBA00023065"/>
    </source>
</evidence>
<evidence type="ECO:0000259" key="12">
    <source>
        <dbReference type="PROSITE" id="PS50893"/>
    </source>
</evidence>
<keyword evidence="9" id="KW-0406">Ion transport</keyword>
<evidence type="ECO:0000256" key="1">
    <source>
        <dbReference type="ARBA" id="ARBA00022448"/>
    </source>
</evidence>
<evidence type="ECO:0000256" key="4">
    <source>
        <dbReference type="ARBA" id="ARBA00022519"/>
    </source>
</evidence>
<evidence type="ECO:0000256" key="8">
    <source>
        <dbReference type="ARBA" id="ARBA00023004"/>
    </source>
</evidence>
<keyword evidence="8" id="KW-0408">Iron</keyword>
<evidence type="ECO:0000256" key="10">
    <source>
        <dbReference type="ARBA" id="ARBA00023136"/>
    </source>
</evidence>
<dbReference type="EMBL" id="FOHB01000004">
    <property type="protein sequence ID" value="SES23170.1"/>
    <property type="molecule type" value="Genomic_DNA"/>
</dbReference>
<dbReference type="SUPFAM" id="SSF50331">
    <property type="entry name" value="MOP-like"/>
    <property type="match status" value="1"/>
</dbReference>
<dbReference type="PANTHER" id="PTHR42781:SF5">
    <property type="entry name" value="PUTRESCINE TRANSPORT ATP-BINDING PROTEIN POTG"/>
    <property type="match status" value="1"/>
</dbReference>
<evidence type="ECO:0000256" key="5">
    <source>
        <dbReference type="ARBA" id="ARBA00022741"/>
    </source>
</evidence>
<dbReference type="GO" id="GO:0005524">
    <property type="term" value="F:ATP binding"/>
    <property type="evidence" value="ECO:0007669"/>
    <property type="project" value="UniProtKB-KW"/>
</dbReference>
<dbReference type="FunFam" id="3.40.50.300:FF:000425">
    <property type="entry name" value="Probable ABC transporter, ATP-binding subunit"/>
    <property type="match status" value="1"/>
</dbReference>
<keyword evidence="14" id="KW-1185">Reference proteome</keyword>
<sequence length="359" mass="37907">MRTLQLTGIRASHPRTPVLKDVDLTVPAGTTTAVLGPSGCGKTTLLRVIAGFMRPEAGEVRLGDELVAGPDTWVPPERRGFGYVAQEGNLFPHLDLAGNITYGLPRRERKDRARVGELLELVGLPADFATRRPDQLSGGQQQRVALARALARRPGIVLLDEPFSALDPELRVATRDAVAAALRHENATVVLVTHDQAEALSFADQVAIMHAGRFTQVGAPPVVYRTPADRRSATSLGEACFLPGSLVDGAVTCALGTLPVSAATGSGACEVVIRPEQLHLSDPTPTAPLALVTRTEYFGHDALVELRPLHAPTGEALQLRARVPGGATPSVGDTVAVHVMGEAHILTLEPTTTLAEHGA</sequence>
<dbReference type="SMART" id="SM00382">
    <property type="entry name" value="AAA"/>
    <property type="match status" value="1"/>
</dbReference>
<dbReference type="InterPro" id="IPR003439">
    <property type="entry name" value="ABC_transporter-like_ATP-bd"/>
</dbReference>
<dbReference type="InterPro" id="IPR050093">
    <property type="entry name" value="ABC_SmlMolc_Importer"/>
</dbReference>
<keyword evidence="7" id="KW-1278">Translocase</keyword>
<dbReference type="STRING" id="587636.SAMN05216199_2458"/>
<proteinExistence type="predicted"/>
<dbReference type="EC" id="7.6.2.9" evidence="11"/>
<dbReference type="Gene3D" id="3.40.50.300">
    <property type="entry name" value="P-loop containing nucleotide triphosphate hydrolases"/>
    <property type="match status" value="1"/>
</dbReference>
<dbReference type="InterPro" id="IPR015853">
    <property type="entry name" value="ABC_transpr_FbpC"/>
</dbReference>
<dbReference type="OrthoDB" id="9802264at2"/>
<evidence type="ECO:0000256" key="11">
    <source>
        <dbReference type="ARBA" id="ARBA00066388"/>
    </source>
</evidence>
<evidence type="ECO:0000313" key="13">
    <source>
        <dbReference type="EMBL" id="SES23170.1"/>
    </source>
</evidence>
<dbReference type="InterPro" id="IPR013611">
    <property type="entry name" value="Transp-assoc_OB_typ2"/>
</dbReference>
<dbReference type="PROSITE" id="PS00211">
    <property type="entry name" value="ABC_TRANSPORTER_1"/>
    <property type="match status" value="1"/>
</dbReference>
<dbReference type="Proteomes" id="UP000199019">
    <property type="component" value="Unassembled WGS sequence"/>
</dbReference>
<evidence type="ECO:0000313" key="14">
    <source>
        <dbReference type="Proteomes" id="UP000199019"/>
    </source>
</evidence>
<gene>
    <name evidence="13" type="ORF">SAMN05216199_2458</name>
</gene>
<evidence type="ECO:0000256" key="3">
    <source>
        <dbReference type="ARBA" id="ARBA00022496"/>
    </source>
</evidence>
<dbReference type="GO" id="GO:0016887">
    <property type="term" value="F:ATP hydrolysis activity"/>
    <property type="evidence" value="ECO:0007669"/>
    <property type="project" value="InterPro"/>
</dbReference>
<dbReference type="InterPro" id="IPR003593">
    <property type="entry name" value="AAA+_ATPase"/>
</dbReference>
<dbReference type="PROSITE" id="PS50893">
    <property type="entry name" value="ABC_TRANSPORTER_2"/>
    <property type="match status" value="1"/>
</dbReference>
<keyword evidence="5" id="KW-0547">Nucleotide-binding</keyword>
<protein>
    <recommendedName>
        <fullName evidence="11">ABC-type quaternary amine transporter</fullName>
        <ecNumber evidence="11">7.6.2.9</ecNumber>
    </recommendedName>
</protein>
<evidence type="ECO:0000256" key="2">
    <source>
        <dbReference type="ARBA" id="ARBA00022475"/>
    </source>
</evidence>
<evidence type="ECO:0000256" key="6">
    <source>
        <dbReference type="ARBA" id="ARBA00022840"/>
    </source>
</evidence>
<dbReference type="GO" id="GO:0043190">
    <property type="term" value="C:ATP-binding cassette (ABC) transporter complex"/>
    <property type="evidence" value="ECO:0007669"/>
    <property type="project" value="InterPro"/>
</dbReference>
<accession>A0A1H9VN07</accession>
<dbReference type="Pfam" id="PF08402">
    <property type="entry name" value="TOBE_2"/>
    <property type="match status" value="1"/>
</dbReference>
<keyword evidence="6 13" id="KW-0067">ATP-binding</keyword>
<name>A0A1H9VN07_9MICO</name>
<evidence type="ECO:0000256" key="7">
    <source>
        <dbReference type="ARBA" id="ARBA00022967"/>
    </source>
</evidence>
<reference evidence="14" key="1">
    <citation type="submission" date="2016-10" db="EMBL/GenBank/DDBJ databases">
        <authorList>
            <person name="Varghese N."/>
            <person name="Submissions S."/>
        </authorList>
    </citation>
    <scope>NUCLEOTIDE SEQUENCE [LARGE SCALE GENOMIC DNA]</scope>
    <source>
        <strain evidence="14">CGMCC 1.6963</strain>
    </source>
</reference>
<keyword evidence="10" id="KW-0472">Membrane</keyword>
<keyword evidence="4" id="KW-0997">Cell inner membrane</keyword>
<organism evidence="13 14">
    <name type="scientific">Pedococcus cremeus</name>
    <dbReference type="NCBI Taxonomy" id="587636"/>
    <lineage>
        <taxon>Bacteria</taxon>
        <taxon>Bacillati</taxon>
        <taxon>Actinomycetota</taxon>
        <taxon>Actinomycetes</taxon>
        <taxon>Micrococcales</taxon>
        <taxon>Intrasporangiaceae</taxon>
        <taxon>Pedococcus</taxon>
    </lineage>
</organism>